<dbReference type="OrthoDB" id="9810688at2"/>
<evidence type="ECO:0000259" key="7">
    <source>
        <dbReference type="PROSITE" id="PS50042"/>
    </source>
</evidence>
<dbReference type="PROSITE" id="PS00889">
    <property type="entry name" value="CNMP_BINDING_2"/>
    <property type="match status" value="1"/>
</dbReference>
<dbReference type="GO" id="GO:0051539">
    <property type="term" value="F:4 iron, 4 sulfur cluster binding"/>
    <property type="evidence" value="ECO:0007669"/>
    <property type="project" value="UniProtKB-KW"/>
</dbReference>
<name>A0A5C1AFF9_9BACT</name>
<organism evidence="9 10">
    <name type="scientific">Limnoglobus roseus</name>
    <dbReference type="NCBI Taxonomy" id="2598579"/>
    <lineage>
        <taxon>Bacteria</taxon>
        <taxon>Pseudomonadati</taxon>
        <taxon>Planctomycetota</taxon>
        <taxon>Planctomycetia</taxon>
        <taxon>Gemmatales</taxon>
        <taxon>Gemmataceae</taxon>
        <taxon>Limnoglobus</taxon>
    </lineage>
</organism>
<dbReference type="PROSITE" id="PS51379">
    <property type="entry name" value="4FE4S_FER_2"/>
    <property type="match status" value="3"/>
</dbReference>
<dbReference type="InterPro" id="IPR017900">
    <property type="entry name" value="4Fe4S_Fe_S_CS"/>
</dbReference>
<keyword evidence="3" id="KW-0677">Repeat</keyword>
<dbReference type="Gene3D" id="3.10.20.740">
    <property type="match status" value="1"/>
</dbReference>
<proteinExistence type="predicted"/>
<reference evidence="10" key="1">
    <citation type="submission" date="2019-08" db="EMBL/GenBank/DDBJ databases">
        <title>Limnoglobus roseus gen. nov., sp. nov., a novel freshwater planctomycete with a giant genome from the family Gemmataceae.</title>
        <authorList>
            <person name="Kulichevskaya I.S."/>
            <person name="Naumoff D.G."/>
            <person name="Miroshnikov K."/>
            <person name="Ivanova A."/>
            <person name="Philippov D.A."/>
            <person name="Hakobyan A."/>
            <person name="Rijpstra I.C."/>
            <person name="Sinninghe Damste J.S."/>
            <person name="Liesack W."/>
            <person name="Dedysh S.N."/>
        </authorList>
    </citation>
    <scope>NUCLEOTIDE SEQUENCE [LARGE SCALE GENOMIC DNA]</scope>
    <source>
        <strain evidence="10">PX52</strain>
    </source>
</reference>
<evidence type="ECO:0000256" key="2">
    <source>
        <dbReference type="ARBA" id="ARBA00022723"/>
    </source>
</evidence>
<dbReference type="GO" id="GO:0046872">
    <property type="term" value="F:metal ion binding"/>
    <property type="evidence" value="ECO:0007669"/>
    <property type="project" value="UniProtKB-KW"/>
</dbReference>
<dbReference type="PANTHER" id="PTHR42859:SF17">
    <property type="entry name" value="ELECTRON TRANSPORT PROTEIN HYDN-RELATED"/>
    <property type="match status" value="1"/>
</dbReference>
<evidence type="ECO:0000256" key="1">
    <source>
        <dbReference type="ARBA" id="ARBA00022485"/>
    </source>
</evidence>
<dbReference type="InterPro" id="IPR036010">
    <property type="entry name" value="2Fe-2S_ferredoxin-like_sf"/>
</dbReference>
<dbReference type="InterPro" id="IPR050294">
    <property type="entry name" value="RnfB_subfamily"/>
</dbReference>
<dbReference type="Pfam" id="PF13247">
    <property type="entry name" value="Fer4_11"/>
    <property type="match status" value="1"/>
</dbReference>
<dbReference type="InterPro" id="IPR018490">
    <property type="entry name" value="cNMP-bd_dom_sf"/>
</dbReference>
<feature type="domain" description="4Fe-4S ferredoxin-type" evidence="8">
    <location>
        <begin position="322"/>
        <end position="351"/>
    </location>
</feature>
<accession>A0A5C1AFF9</accession>
<dbReference type="RefSeq" id="WP_149111618.1">
    <property type="nucleotide sequence ID" value="NZ_CP042425.1"/>
</dbReference>
<dbReference type="Pfam" id="PF12800">
    <property type="entry name" value="Fer4_4"/>
    <property type="match status" value="1"/>
</dbReference>
<dbReference type="EMBL" id="CP042425">
    <property type="protein sequence ID" value="QEL16953.1"/>
    <property type="molecule type" value="Genomic_DNA"/>
</dbReference>
<gene>
    <name evidence="9" type="ORF">PX52LOC_03929</name>
</gene>
<dbReference type="SUPFAM" id="SSF54862">
    <property type="entry name" value="4Fe-4S ferredoxins"/>
    <property type="match status" value="2"/>
</dbReference>
<dbReference type="PANTHER" id="PTHR42859">
    <property type="entry name" value="OXIDOREDUCTASE"/>
    <property type="match status" value="1"/>
</dbReference>
<dbReference type="Pfam" id="PF12838">
    <property type="entry name" value="Fer4_7"/>
    <property type="match status" value="1"/>
</dbReference>
<dbReference type="Pfam" id="PF00027">
    <property type="entry name" value="cNMP_binding"/>
    <property type="match status" value="2"/>
</dbReference>
<dbReference type="InterPro" id="IPR014710">
    <property type="entry name" value="RmlC-like_jellyroll"/>
</dbReference>
<keyword evidence="10" id="KW-1185">Reference proteome</keyword>
<dbReference type="PROSITE" id="PS50042">
    <property type="entry name" value="CNMP_BINDING_3"/>
    <property type="match status" value="2"/>
</dbReference>
<feature type="domain" description="4Fe-4S ferredoxin-type" evidence="8">
    <location>
        <begin position="279"/>
        <end position="309"/>
    </location>
</feature>
<dbReference type="SMART" id="SM00100">
    <property type="entry name" value="cNMP"/>
    <property type="match status" value="2"/>
</dbReference>
<dbReference type="SUPFAM" id="SSF54292">
    <property type="entry name" value="2Fe-2S ferredoxin-like"/>
    <property type="match status" value="1"/>
</dbReference>
<evidence type="ECO:0000256" key="3">
    <source>
        <dbReference type="ARBA" id="ARBA00022737"/>
    </source>
</evidence>
<keyword evidence="5" id="KW-0411">Iron-sulfur</keyword>
<dbReference type="InterPro" id="IPR017896">
    <property type="entry name" value="4Fe4S_Fe-S-bd"/>
</dbReference>
<keyword evidence="1" id="KW-0004">4Fe-4S</keyword>
<evidence type="ECO:0000256" key="4">
    <source>
        <dbReference type="ARBA" id="ARBA00023004"/>
    </source>
</evidence>
<dbReference type="KEGG" id="lrs:PX52LOC_03929"/>
<dbReference type="PROSITE" id="PS00198">
    <property type="entry name" value="4FE4S_FER_1"/>
    <property type="match status" value="2"/>
</dbReference>
<evidence type="ECO:0000256" key="6">
    <source>
        <dbReference type="SAM" id="MobiDB-lite"/>
    </source>
</evidence>
<evidence type="ECO:0000313" key="10">
    <source>
        <dbReference type="Proteomes" id="UP000324974"/>
    </source>
</evidence>
<sequence>MAISLDLWDSFGGGRDSETVFARDEDGNLIRRVQATRKDLDEKIDIVIDGFVVKDMPLATMVKDAQGTPQFDLDGYPKLRKTTIYDAAMELVRREEWSQDELERRIPVLCHREHLHPVAVCRMCSVHVIRKKRGAGGKLMPNDKLVPACQFEIQPGMVVTTRCGPNPPNTEKTGRDFTAEVLQSISVITEYLVGDHYKPDDSRRKIFSNELKAVADHLNVEGPRPGLPARISDGRPGRNAQRHSKSRPSIPLPVVADGYKSLSELPETGVNPEFPYSSRTVAVDHDRCIVCDRCVRSCHDVRPFKVIGHTGKGYLTRISFDLDENMNDSSCVQCGECMNSCPTGALQLNRRIIPIGLREQLGLTGKSADDEPLLAELESPRTPINSKAVFESPSTGKSATGFLSAEEMQALKFQYIPKESPNPEWFQPFRDVPLSYLRWNEGAVQYRKLKQGDEICTQGHYSNSAFFIKSGEFGIWKRSGPARRGANGTDAGEKSPFGLKSIHTIIGELAPLSNQPRVATVRVTSDEAEVYEITRNILDVAQRVESARDVLGLIYTRNALFASLDRKSDNPNEPSLFEGLSGKERADVVKLLTEGVRDESKKLPDPGARKPTDEEGRKIVYPVIDPDANLVRATLRRCQRDEKIVIEGEKAQDFYIIRYGTVKVSIEVEDREVIVAKQSENEYFGEVALMQDGRRTATITALDTVELVRIPKLLFMEMIKRFPSMKERFEKAAAARLARGQQAKPVVNNYLSDYLNQGLYQGRNLLVLDLHSCTRCDECTRACADSHGDGYSRLLREGMRFGKFLVAASCRSCYKPYCMDGCPVDAIHRSGTELHIKIDDHCIRCGQCERNCPYGAIQIPDKMEVSQKISIADTAVNCDKCHDLVPEGADPFCVAACPHEAAFRMTGPDLYKKVTKQTI</sequence>
<feature type="domain" description="Cyclic nucleotide-binding" evidence="7">
    <location>
        <begin position="428"/>
        <end position="535"/>
    </location>
</feature>
<protein>
    <submittedName>
        <fullName evidence="9">4Fe-4S dicluster domain-containing protein</fullName>
    </submittedName>
</protein>
<evidence type="ECO:0000313" key="9">
    <source>
        <dbReference type="EMBL" id="QEL16953.1"/>
    </source>
</evidence>
<keyword evidence="4" id="KW-0408">Iron</keyword>
<dbReference type="CDD" id="cd16367">
    <property type="entry name" value="DMSOR_beta_like"/>
    <property type="match status" value="1"/>
</dbReference>
<evidence type="ECO:0000256" key="5">
    <source>
        <dbReference type="ARBA" id="ARBA00023014"/>
    </source>
</evidence>
<feature type="domain" description="Cyclic nucleotide-binding" evidence="7">
    <location>
        <begin position="642"/>
        <end position="736"/>
    </location>
</feature>
<dbReference type="AlphaFoldDB" id="A0A5C1AFF9"/>
<dbReference type="Proteomes" id="UP000324974">
    <property type="component" value="Chromosome"/>
</dbReference>
<evidence type="ECO:0000259" key="8">
    <source>
        <dbReference type="PROSITE" id="PS51379"/>
    </source>
</evidence>
<feature type="region of interest" description="Disordered" evidence="6">
    <location>
        <begin position="222"/>
        <end position="250"/>
    </location>
</feature>
<dbReference type="InterPro" id="IPR000595">
    <property type="entry name" value="cNMP-bd_dom"/>
</dbReference>
<dbReference type="PROSITE" id="PS00888">
    <property type="entry name" value="CNMP_BINDING_1"/>
    <property type="match status" value="1"/>
</dbReference>
<keyword evidence="2" id="KW-0479">Metal-binding</keyword>
<dbReference type="CDD" id="cd00038">
    <property type="entry name" value="CAP_ED"/>
    <property type="match status" value="2"/>
</dbReference>
<dbReference type="Gene3D" id="3.30.70.20">
    <property type="match status" value="3"/>
</dbReference>
<dbReference type="Gene3D" id="2.60.120.10">
    <property type="entry name" value="Jelly Rolls"/>
    <property type="match status" value="2"/>
</dbReference>
<dbReference type="InterPro" id="IPR018488">
    <property type="entry name" value="cNMP-bd_CS"/>
</dbReference>
<dbReference type="SUPFAM" id="SSF51206">
    <property type="entry name" value="cAMP-binding domain-like"/>
    <property type="match status" value="2"/>
</dbReference>
<feature type="domain" description="4Fe-4S ferredoxin-type" evidence="8">
    <location>
        <begin position="832"/>
        <end position="862"/>
    </location>
</feature>
<dbReference type="FunFam" id="3.30.70.20:FF:000035">
    <property type="entry name" value="Iron hydrogenase 1"/>
    <property type="match status" value="1"/>
</dbReference>